<dbReference type="InterPro" id="IPR049453">
    <property type="entry name" value="Memb_transporter_dom"/>
</dbReference>
<feature type="transmembrane region" description="Helical" evidence="5">
    <location>
        <begin position="150"/>
        <end position="174"/>
    </location>
</feature>
<dbReference type="RefSeq" id="WP_244018165.1">
    <property type="nucleotide sequence ID" value="NZ_JALHLF010000015.1"/>
</dbReference>
<reference evidence="7" key="1">
    <citation type="submission" date="2022-03" db="EMBL/GenBank/DDBJ databases">
        <title>Identification of a novel bacterium isolated from mangrove sediments.</title>
        <authorList>
            <person name="Pan X."/>
        </authorList>
    </citation>
    <scope>NUCLEOTIDE SEQUENCE</scope>
    <source>
        <strain evidence="7">B1949</strain>
    </source>
</reference>
<dbReference type="EMBL" id="JALHLF010000015">
    <property type="protein sequence ID" value="MCJ2182335.1"/>
    <property type="molecule type" value="Genomic_DNA"/>
</dbReference>
<feature type="transmembrane region" description="Helical" evidence="5">
    <location>
        <begin position="67"/>
        <end position="88"/>
    </location>
</feature>
<feature type="transmembrane region" description="Helical" evidence="5">
    <location>
        <begin position="224"/>
        <end position="246"/>
    </location>
</feature>
<protein>
    <submittedName>
        <fullName evidence="7">FUSC family protein</fullName>
    </submittedName>
</protein>
<evidence type="ECO:0000256" key="2">
    <source>
        <dbReference type="ARBA" id="ARBA00022692"/>
    </source>
</evidence>
<name>A0ABT0BBA0_9SPHN</name>
<feature type="transmembrane region" description="Helical" evidence="5">
    <location>
        <begin position="258"/>
        <end position="289"/>
    </location>
</feature>
<evidence type="ECO:0000256" key="4">
    <source>
        <dbReference type="ARBA" id="ARBA00023136"/>
    </source>
</evidence>
<dbReference type="Pfam" id="PF13515">
    <property type="entry name" value="FUSC_2"/>
    <property type="match status" value="1"/>
</dbReference>
<accession>A0ABT0BBA0</accession>
<keyword evidence="8" id="KW-1185">Reference proteome</keyword>
<evidence type="ECO:0000256" key="5">
    <source>
        <dbReference type="SAM" id="Phobius"/>
    </source>
</evidence>
<feature type="transmembrane region" description="Helical" evidence="5">
    <location>
        <begin position="194"/>
        <end position="212"/>
    </location>
</feature>
<evidence type="ECO:0000256" key="1">
    <source>
        <dbReference type="ARBA" id="ARBA00004141"/>
    </source>
</evidence>
<feature type="transmembrane region" description="Helical" evidence="5">
    <location>
        <begin position="95"/>
        <end position="114"/>
    </location>
</feature>
<feature type="transmembrane region" description="Helical" evidence="5">
    <location>
        <begin position="331"/>
        <end position="351"/>
    </location>
</feature>
<evidence type="ECO:0000313" key="7">
    <source>
        <dbReference type="EMBL" id="MCJ2182335.1"/>
    </source>
</evidence>
<organism evidence="7 8">
    <name type="scientific">Novosphingobium organovorum</name>
    <dbReference type="NCBI Taxonomy" id="2930092"/>
    <lineage>
        <taxon>Bacteria</taxon>
        <taxon>Pseudomonadati</taxon>
        <taxon>Pseudomonadota</taxon>
        <taxon>Alphaproteobacteria</taxon>
        <taxon>Sphingomonadales</taxon>
        <taxon>Sphingomonadaceae</taxon>
        <taxon>Novosphingobium</taxon>
    </lineage>
</organism>
<dbReference type="Proteomes" id="UP001162881">
    <property type="component" value="Unassembled WGS sequence"/>
</dbReference>
<proteinExistence type="predicted"/>
<comment type="caution">
    <text evidence="7">The sequence shown here is derived from an EMBL/GenBank/DDBJ whole genome shotgun (WGS) entry which is preliminary data.</text>
</comment>
<keyword evidence="4 5" id="KW-0472">Membrane</keyword>
<evidence type="ECO:0000256" key="3">
    <source>
        <dbReference type="ARBA" id="ARBA00022989"/>
    </source>
</evidence>
<sequence length="379" mass="40076">MVKLIADRMQHELRELARPGPRMADEIACVISVMLAVVFAQLAHARMVDWAAVSALVLLKSDTMETIVRGVMRMVGTLIGGALALVLAPLAVQSLTVAIVSAGVVGTIGLYGMLTGRRAYAWFLMGLTFEIILLDKLANPHLDTIEFAHTRLIEVGAGTLACVLVSLAAAFLSGNDWLANRKPRPERMRWNPTAARHAAQAGIALATLPALYSLTHIPELTQAAITIIAVMIVPVAGLGQSGLVPVSRRLAHRAIGCLAAALLSIGVLVLANGNVVIIVAGTCLGLFIGRHLETGGKATQYVGLQFSIALLTALVPDSYSHIETGAAMTRLAGIAVGMATLEPVLLSWHFIGARVTRRFFGERGGAQTPARDREEALAA</sequence>
<evidence type="ECO:0000313" key="8">
    <source>
        <dbReference type="Proteomes" id="UP001162881"/>
    </source>
</evidence>
<keyword evidence="3 5" id="KW-1133">Transmembrane helix</keyword>
<feature type="transmembrane region" description="Helical" evidence="5">
    <location>
        <begin position="120"/>
        <end position="138"/>
    </location>
</feature>
<evidence type="ECO:0000259" key="6">
    <source>
        <dbReference type="Pfam" id="PF13515"/>
    </source>
</evidence>
<comment type="subcellular location">
    <subcellularLocation>
        <location evidence="1">Membrane</location>
        <topology evidence="1">Multi-pass membrane protein</topology>
    </subcellularLocation>
</comment>
<feature type="domain" description="Integral membrane bound transporter" evidence="6">
    <location>
        <begin position="35"/>
        <end position="164"/>
    </location>
</feature>
<gene>
    <name evidence="7" type="ORF">MTR62_06415</name>
</gene>
<keyword evidence="2 5" id="KW-0812">Transmembrane</keyword>